<feature type="binding site" evidence="8">
    <location>
        <position position="140"/>
    </location>
    <ligand>
        <name>substrate</name>
    </ligand>
</feature>
<proteinExistence type="predicted"/>
<dbReference type="PANTHER" id="PTHR32119">
    <property type="entry name" value="OROTIDINE 5'-PHOSPHATE DECARBOXYLASE"/>
    <property type="match status" value="1"/>
</dbReference>
<dbReference type="SUPFAM" id="SSF51366">
    <property type="entry name" value="Ribulose-phoshate binding barrel"/>
    <property type="match status" value="1"/>
</dbReference>
<dbReference type="GO" id="GO:0004590">
    <property type="term" value="F:orotidine-5'-phosphate decarboxylase activity"/>
    <property type="evidence" value="ECO:0007669"/>
    <property type="project" value="UniProtKB-EC"/>
</dbReference>
<evidence type="ECO:0000256" key="6">
    <source>
        <dbReference type="ARBA" id="ARBA00023239"/>
    </source>
</evidence>
<feature type="domain" description="Orotidine 5'-phosphate decarboxylase" evidence="9">
    <location>
        <begin position="1"/>
        <end position="155"/>
    </location>
</feature>
<comment type="caution">
    <text evidence="10">The sequence shown here is derived from an EMBL/GenBank/DDBJ whole genome shotgun (WGS) entry which is preliminary data.</text>
</comment>
<evidence type="ECO:0000256" key="2">
    <source>
        <dbReference type="ARBA" id="ARBA00012321"/>
    </source>
</evidence>
<evidence type="ECO:0000256" key="5">
    <source>
        <dbReference type="ARBA" id="ARBA00022975"/>
    </source>
</evidence>
<dbReference type="AlphaFoldDB" id="A0AA35RHG4"/>
<name>A0AA35RHG4_GEOBA</name>
<dbReference type="InterPro" id="IPR014732">
    <property type="entry name" value="OMPdecase"/>
</dbReference>
<evidence type="ECO:0000313" key="10">
    <source>
        <dbReference type="EMBL" id="CAI8011564.1"/>
    </source>
</evidence>
<keyword evidence="6" id="KW-0456">Lyase</keyword>
<feature type="binding site" evidence="8">
    <location>
        <position position="110"/>
    </location>
    <ligand>
        <name>substrate</name>
    </ligand>
</feature>
<dbReference type="Proteomes" id="UP001174909">
    <property type="component" value="Unassembled WGS sequence"/>
</dbReference>
<dbReference type="PANTHER" id="PTHR32119:SF2">
    <property type="entry name" value="OROTIDINE 5'-PHOSPHATE DECARBOXYLASE"/>
    <property type="match status" value="1"/>
</dbReference>
<evidence type="ECO:0000256" key="3">
    <source>
        <dbReference type="ARBA" id="ARBA00021923"/>
    </source>
</evidence>
<keyword evidence="5" id="KW-0665">Pyrimidine biosynthesis</keyword>
<accession>A0AA35RHG4</accession>
<dbReference type="GO" id="GO:0005829">
    <property type="term" value="C:cytosol"/>
    <property type="evidence" value="ECO:0007669"/>
    <property type="project" value="TreeGrafter"/>
</dbReference>
<dbReference type="GO" id="GO:0006207">
    <property type="term" value="P:'de novo' pyrimidine nucleobase biosynthetic process"/>
    <property type="evidence" value="ECO:0007669"/>
    <property type="project" value="InterPro"/>
</dbReference>
<dbReference type="InterPro" id="IPR001754">
    <property type="entry name" value="OMPdeCOase_dom"/>
</dbReference>
<dbReference type="NCBIfam" id="TIGR01740">
    <property type="entry name" value="pyrF"/>
    <property type="match status" value="1"/>
</dbReference>
<organism evidence="10 11">
    <name type="scientific">Geodia barretti</name>
    <name type="common">Barrett's horny sponge</name>
    <dbReference type="NCBI Taxonomy" id="519541"/>
    <lineage>
        <taxon>Eukaryota</taxon>
        <taxon>Metazoa</taxon>
        <taxon>Porifera</taxon>
        <taxon>Demospongiae</taxon>
        <taxon>Heteroscleromorpha</taxon>
        <taxon>Tetractinellida</taxon>
        <taxon>Astrophorina</taxon>
        <taxon>Geodiidae</taxon>
        <taxon>Geodia</taxon>
    </lineage>
</organism>
<comment type="pathway">
    <text evidence="1">Pyrimidine metabolism; UMP biosynthesis via de novo pathway; UMP from orotate: step 2/2.</text>
</comment>
<dbReference type="Pfam" id="PF00215">
    <property type="entry name" value="OMPdecase"/>
    <property type="match status" value="1"/>
</dbReference>
<dbReference type="CDD" id="cd04725">
    <property type="entry name" value="OMP_decarboxylase_like"/>
    <property type="match status" value="1"/>
</dbReference>
<dbReference type="InterPro" id="IPR013785">
    <property type="entry name" value="Aldolase_TIM"/>
</dbReference>
<dbReference type="EMBL" id="CASHTH010001108">
    <property type="protein sequence ID" value="CAI8011564.1"/>
    <property type="molecule type" value="Genomic_DNA"/>
</dbReference>
<dbReference type="GO" id="GO:0044205">
    <property type="term" value="P:'de novo' UMP biosynthetic process"/>
    <property type="evidence" value="ECO:0007669"/>
    <property type="project" value="InterPro"/>
</dbReference>
<dbReference type="SMART" id="SM00934">
    <property type="entry name" value="OMPdecase"/>
    <property type="match status" value="1"/>
</dbReference>
<dbReference type="Gene3D" id="3.20.20.70">
    <property type="entry name" value="Aldolase class I"/>
    <property type="match status" value="1"/>
</dbReference>
<feature type="binding site" evidence="8">
    <location>
        <position position="139"/>
    </location>
    <ligand>
        <name>substrate</name>
    </ligand>
</feature>
<feature type="binding site" evidence="8">
    <location>
        <position position="119"/>
    </location>
    <ligand>
        <name>substrate</name>
    </ligand>
</feature>
<evidence type="ECO:0000313" key="11">
    <source>
        <dbReference type="Proteomes" id="UP001174909"/>
    </source>
</evidence>
<sequence length="162" mass="17486">MTKHGAHMINMHASGGLEMMKAAKASADKVSAERDILPPVLLGVTILTSIEETNFRLSFASARTLSEQVVYFAQLAQEAGLDGVVASPLEIEPIRKACGDKFLIVTPGIRPTWAESDDQRRITTPAEAIRRGADYIVVGRPIIEAEDPLAAAEMILEEMKGA</sequence>
<reference evidence="10" key="1">
    <citation type="submission" date="2023-03" db="EMBL/GenBank/DDBJ databases">
        <authorList>
            <person name="Steffen K."/>
            <person name="Cardenas P."/>
        </authorList>
    </citation>
    <scope>NUCLEOTIDE SEQUENCE</scope>
</reference>
<feature type="binding site" evidence="8">
    <location>
        <position position="48"/>
    </location>
    <ligand>
        <name>substrate</name>
    </ligand>
</feature>
<gene>
    <name evidence="10" type="ORF">GBAR_LOCUS7451</name>
</gene>
<evidence type="ECO:0000256" key="1">
    <source>
        <dbReference type="ARBA" id="ARBA00004861"/>
    </source>
</evidence>
<dbReference type="InterPro" id="IPR011060">
    <property type="entry name" value="RibuloseP-bd_barrel"/>
</dbReference>
<keyword evidence="11" id="KW-1185">Reference proteome</keyword>
<evidence type="ECO:0000256" key="4">
    <source>
        <dbReference type="ARBA" id="ARBA00022793"/>
    </source>
</evidence>
<keyword evidence="4" id="KW-0210">Decarboxylase</keyword>
<evidence type="ECO:0000256" key="7">
    <source>
        <dbReference type="ARBA" id="ARBA00033428"/>
    </source>
</evidence>
<evidence type="ECO:0000256" key="8">
    <source>
        <dbReference type="PIRSR" id="PIRSR614732-2"/>
    </source>
</evidence>
<protein>
    <recommendedName>
        <fullName evidence="3">Orotidine 5'-phosphate decarboxylase</fullName>
        <ecNumber evidence="2">4.1.1.23</ecNumber>
    </recommendedName>
    <alternativeName>
        <fullName evidence="7">OMP decarboxylase</fullName>
    </alternativeName>
</protein>
<dbReference type="EC" id="4.1.1.23" evidence="2"/>
<evidence type="ECO:0000259" key="9">
    <source>
        <dbReference type="SMART" id="SM00934"/>
    </source>
</evidence>